<comment type="caution">
    <text evidence="1">The sequence shown here is derived from an EMBL/GenBank/DDBJ whole genome shotgun (WGS) entry which is preliminary data.</text>
</comment>
<accession>A0AC61REU1</accession>
<dbReference type="Proteomes" id="UP000306319">
    <property type="component" value="Unassembled WGS sequence"/>
</dbReference>
<keyword evidence="2" id="KW-1185">Reference proteome</keyword>
<proteinExistence type="predicted"/>
<gene>
    <name evidence="1" type="ORF">E5331_12100</name>
</gene>
<name>A0AC61REU1_9BACT</name>
<sequence>MPDPNKIYLSAMNELDKLSPSGDDLNRVDAEAIAEAASEACECAERDNVCAEETSPSLDIAAVADQAEGEKEEPVRNYHSMTKEEMVDALKEIVAAGDMEAHKDVAALKQAFYILHNKQLAEELDAFVSAGNSPETFSATPDENEAVFKTLLADFREKRNAFLEEKEEARRKNLEEKNRIIEELKTLAEDIDNINVHFPKFQQLQQDFKAVGEVPAGADNDIWKAYQSVVELFYDRLKMNKELRDLDFKKNLELKNALIEKARELTEEPDPIDAFKRLQTLHEQWREIGPVACEIREEIWSQFKELSTIINKRHQDFFQARKASEQANEDAKTALCEKAEAVDMASLKSFADWDKVTKEIIEMQAEWKGVGYASKKMNTLLFNRFRKACDDFFTAKAEYFKKTKEEFRDNLAKKEALCEKAEALKDRYEDRAAYDEMVALQKEWRTVGVVRRKQGDEVWKRFCAAVDAFHDARKKLLNGRRDEETENLKAKKAVIEKLSAISEEAERKDVIGTIRELQAEWQKIGHVPFKQKDAINAEYREQLDRLYGAFDLRESRQRMRRFEGEVKKMEGDGNKLGKERDRLVRAMEARQAELKTIENNLGFFNIKSSAGNSLLKDMERKIQKIKEDISQIKEKIALLDKKEKSSEAE</sequence>
<reference evidence="1" key="1">
    <citation type="submission" date="2019-04" db="EMBL/GenBank/DDBJ databases">
        <title>Microbes associate with the intestines of laboratory mice.</title>
        <authorList>
            <person name="Navarre W."/>
            <person name="Wong E."/>
            <person name="Huang K."/>
            <person name="Tropini C."/>
            <person name="Ng K."/>
            <person name="Yu B."/>
        </authorList>
    </citation>
    <scope>NUCLEOTIDE SEQUENCE</scope>
    <source>
        <strain evidence="1">NM04_E33</strain>
    </source>
</reference>
<organism evidence="1 2">
    <name type="scientific">Lepagella muris</name>
    <dbReference type="NCBI Taxonomy" id="3032870"/>
    <lineage>
        <taxon>Bacteria</taxon>
        <taxon>Pseudomonadati</taxon>
        <taxon>Bacteroidota</taxon>
        <taxon>Bacteroidia</taxon>
        <taxon>Bacteroidales</taxon>
        <taxon>Muribaculaceae</taxon>
        <taxon>Lepagella</taxon>
    </lineage>
</organism>
<evidence type="ECO:0000313" key="1">
    <source>
        <dbReference type="EMBL" id="TGY78086.1"/>
    </source>
</evidence>
<protein>
    <submittedName>
        <fullName evidence="1">DUF349 domain-containing protein</fullName>
    </submittedName>
</protein>
<dbReference type="EMBL" id="SRYB01000017">
    <property type="protein sequence ID" value="TGY78086.1"/>
    <property type="molecule type" value="Genomic_DNA"/>
</dbReference>
<evidence type="ECO:0000313" key="2">
    <source>
        <dbReference type="Proteomes" id="UP000306319"/>
    </source>
</evidence>